<proteinExistence type="predicted"/>
<gene>
    <name evidence="1" type="ORF">GCM10008964_25420</name>
</gene>
<sequence>MSIIRTDAQADALEILKLLIQTVDFYRAMGEELSKENIQHPLFDIADEREAFITSFQQVTKELGDLPSTPDADREWIEEIGGKLTQLFSDDPKQTIEEKCLEKDEVLANLVNTTTLGEQSAEIKQRLDSLEQHLKSSKARLAGD</sequence>
<keyword evidence="2" id="KW-1185">Reference proteome</keyword>
<accession>A0ABP3DHT8</accession>
<protein>
    <recommendedName>
        <fullName evidence="3">DUF2383 domain-containing protein</fullName>
    </recommendedName>
</protein>
<dbReference type="Gene3D" id="1.20.1260.10">
    <property type="match status" value="1"/>
</dbReference>
<evidence type="ECO:0008006" key="3">
    <source>
        <dbReference type="Google" id="ProtNLM"/>
    </source>
</evidence>
<dbReference type="InterPro" id="IPR012347">
    <property type="entry name" value="Ferritin-like"/>
</dbReference>
<dbReference type="Proteomes" id="UP001501476">
    <property type="component" value="Unassembled WGS sequence"/>
</dbReference>
<name>A0ABP3DHT8_9GAMM</name>
<evidence type="ECO:0000313" key="2">
    <source>
        <dbReference type="Proteomes" id="UP001501476"/>
    </source>
</evidence>
<comment type="caution">
    <text evidence="1">The sequence shown here is derived from an EMBL/GenBank/DDBJ whole genome shotgun (WGS) entry which is preliminary data.</text>
</comment>
<organism evidence="1 2">
    <name type="scientific">Methylophaga marina</name>
    <dbReference type="NCBI Taxonomy" id="45495"/>
    <lineage>
        <taxon>Bacteria</taxon>
        <taxon>Pseudomonadati</taxon>
        <taxon>Pseudomonadota</taxon>
        <taxon>Gammaproteobacteria</taxon>
        <taxon>Thiotrichales</taxon>
        <taxon>Piscirickettsiaceae</taxon>
        <taxon>Methylophaga</taxon>
    </lineage>
</organism>
<reference evidence="2" key="1">
    <citation type="journal article" date="2019" name="Int. J. Syst. Evol. Microbiol.">
        <title>The Global Catalogue of Microorganisms (GCM) 10K type strain sequencing project: providing services to taxonomists for standard genome sequencing and annotation.</title>
        <authorList>
            <consortium name="The Broad Institute Genomics Platform"/>
            <consortium name="The Broad Institute Genome Sequencing Center for Infectious Disease"/>
            <person name="Wu L."/>
            <person name="Ma J."/>
        </authorList>
    </citation>
    <scope>NUCLEOTIDE SEQUENCE [LARGE SCALE GENOMIC DNA]</scope>
    <source>
        <strain evidence="2">JCM 6886</strain>
    </source>
</reference>
<dbReference type="EMBL" id="BAAADG010000018">
    <property type="protein sequence ID" value="GAA0233069.1"/>
    <property type="molecule type" value="Genomic_DNA"/>
</dbReference>
<evidence type="ECO:0000313" key="1">
    <source>
        <dbReference type="EMBL" id="GAA0233069.1"/>
    </source>
</evidence>
<dbReference type="RefSeq" id="WP_286303395.1">
    <property type="nucleotide sequence ID" value="NZ_AP027741.1"/>
</dbReference>